<organism evidence="10 11">
    <name type="scientific">Amycolatopsis marina</name>
    <dbReference type="NCBI Taxonomy" id="490629"/>
    <lineage>
        <taxon>Bacteria</taxon>
        <taxon>Bacillati</taxon>
        <taxon>Actinomycetota</taxon>
        <taxon>Actinomycetes</taxon>
        <taxon>Pseudonocardiales</taxon>
        <taxon>Pseudonocardiaceae</taxon>
        <taxon>Amycolatopsis</taxon>
    </lineage>
</organism>
<dbReference type="SUPFAM" id="SSF55979">
    <property type="entry name" value="DNA clamp"/>
    <property type="match status" value="2"/>
</dbReference>
<dbReference type="InterPro" id="IPR000551">
    <property type="entry name" value="MerR-type_HTH_dom"/>
</dbReference>
<dbReference type="SUPFAM" id="SSF46955">
    <property type="entry name" value="Putative DNA-binding domain"/>
    <property type="match status" value="1"/>
</dbReference>
<dbReference type="RefSeq" id="WP_091673831.1">
    <property type="nucleotide sequence ID" value="NZ_FOKG01000008.1"/>
</dbReference>
<dbReference type="PANTHER" id="PTHR30478">
    <property type="entry name" value="DNA POLYMERASE III SUBUNIT BETA"/>
    <property type="match status" value="1"/>
</dbReference>
<protein>
    <submittedName>
        <fullName evidence="10">MerR HTH family regulatory protein</fullName>
    </submittedName>
</protein>
<keyword evidence="11" id="KW-1185">Reference proteome</keyword>
<evidence type="ECO:0000256" key="7">
    <source>
        <dbReference type="ARBA" id="ARBA00022932"/>
    </source>
</evidence>
<dbReference type="GO" id="GO:0005737">
    <property type="term" value="C:cytoplasm"/>
    <property type="evidence" value="ECO:0007669"/>
    <property type="project" value="UniProtKB-SubCell"/>
</dbReference>
<dbReference type="PROSITE" id="PS50937">
    <property type="entry name" value="HTH_MERR_2"/>
    <property type="match status" value="1"/>
</dbReference>
<dbReference type="GO" id="GO:0006355">
    <property type="term" value="P:regulation of DNA-templated transcription"/>
    <property type="evidence" value="ECO:0007669"/>
    <property type="project" value="InterPro"/>
</dbReference>
<keyword evidence="4" id="KW-0808">Transferase</keyword>
<evidence type="ECO:0000256" key="6">
    <source>
        <dbReference type="ARBA" id="ARBA00022705"/>
    </source>
</evidence>
<evidence type="ECO:0000259" key="9">
    <source>
        <dbReference type="PROSITE" id="PS50937"/>
    </source>
</evidence>
<comment type="similarity">
    <text evidence="2">Belongs to the beta sliding clamp family.</text>
</comment>
<accession>A0A1I1A320</accession>
<dbReference type="Pfam" id="PF02767">
    <property type="entry name" value="DNA_pol3_beta_2"/>
    <property type="match status" value="1"/>
</dbReference>
<dbReference type="SMART" id="SM00480">
    <property type="entry name" value="POL3Bc"/>
    <property type="match status" value="1"/>
</dbReference>
<gene>
    <name evidence="10" type="ORF">SAMN05216266_108103</name>
</gene>
<name>A0A1I1A320_9PSEU</name>
<dbReference type="Gene3D" id="1.10.1660.10">
    <property type="match status" value="1"/>
</dbReference>
<keyword evidence="3" id="KW-0963">Cytoplasm</keyword>
<dbReference type="STRING" id="490629.SAMN05216266_108103"/>
<dbReference type="GO" id="GO:0009360">
    <property type="term" value="C:DNA polymerase III complex"/>
    <property type="evidence" value="ECO:0007669"/>
    <property type="project" value="InterPro"/>
</dbReference>
<dbReference type="Pfam" id="PF13411">
    <property type="entry name" value="MerR_1"/>
    <property type="match status" value="1"/>
</dbReference>
<comment type="subcellular location">
    <subcellularLocation>
        <location evidence="1">Cytoplasm</location>
    </subcellularLocation>
</comment>
<dbReference type="PANTHER" id="PTHR30478:SF0">
    <property type="entry name" value="BETA SLIDING CLAMP"/>
    <property type="match status" value="1"/>
</dbReference>
<evidence type="ECO:0000256" key="2">
    <source>
        <dbReference type="ARBA" id="ARBA00010752"/>
    </source>
</evidence>
<keyword evidence="5" id="KW-0548">Nucleotidyltransferase</keyword>
<evidence type="ECO:0000313" key="11">
    <source>
        <dbReference type="Proteomes" id="UP000243799"/>
    </source>
</evidence>
<dbReference type="GO" id="GO:0003887">
    <property type="term" value="F:DNA-directed DNA polymerase activity"/>
    <property type="evidence" value="ECO:0007669"/>
    <property type="project" value="UniProtKB-KW"/>
</dbReference>
<dbReference type="OrthoDB" id="7849865at2"/>
<proteinExistence type="inferred from homology"/>
<evidence type="ECO:0000256" key="5">
    <source>
        <dbReference type="ARBA" id="ARBA00022695"/>
    </source>
</evidence>
<sequence>MDENDASLSIGAFARRVGLTPSALRFYDDCAVLRPARVDQATGYRFYGEYQEPRAVLLRRLRSTGLPLSEVTSVLDGSAEDTRTLLREHLHRMRAQANAAQEAVAELLRSLPVPELEAVLGGPELASAIRQVVPSAATREGYPVLGCVLIEFADAEVRLVATDRYRLAMRVLLPRSLRGDPARLLVPAPELARLGSWAARAGDVAVEFNAGEARLRAGAESVSLPIVDGDFPAYREILRGLDVAPHRIIVDRTALRAALADGVRRVLLRADGEELVVEREHECATMPAICQGRPPRIAFDPAVLGPAVEAGVGPDVLLEIAGVAQPVVVRSADQGSFTTLVMPVATEDSEFAGDNGGH</sequence>
<evidence type="ECO:0000256" key="8">
    <source>
        <dbReference type="ARBA" id="ARBA00023125"/>
    </source>
</evidence>
<dbReference type="InterPro" id="IPR009061">
    <property type="entry name" value="DNA-bd_dom_put_sf"/>
</dbReference>
<dbReference type="CDD" id="cd00140">
    <property type="entry name" value="beta_clamp"/>
    <property type="match status" value="1"/>
</dbReference>
<reference evidence="11" key="1">
    <citation type="submission" date="2016-10" db="EMBL/GenBank/DDBJ databases">
        <authorList>
            <person name="Varghese N."/>
            <person name="Submissions S."/>
        </authorList>
    </citation>
    <scope>NUCLEOTIDE SEQUENCE [LARGE SCALE GENOMIC DNA]</scope>
    <source>
        <strain evidence="11">CGMCC 4.3568</strain>
    </source>
</reference>
<evidence type="ECO:0000256" key="4">
    <source>
        <dbReference type="ARBA" id="ARBA00022679"/>
    </source>
</evidence>
<dbReference type="CDD" id="cd01107">
    <property type="entry name" value="HTH_BmrR"/>
    <property type="match status" value="1"/>
</dbReference>
<dbReference type="EMBL" id="FOKG01000008">
    <property type="protein sequence ID" value="SFB31892.1"/>
    <property type="molecule type" value="Genomic_DNA"/>
</dbReference>
<dbReference type="InterPro" id="IPR022637">
    <property type="entry name" value="DNA_polIII_beta_cen"/>
</dbReference>
<dbReference type="GO" id="GO:0003677">
    <property type="term" value="F:DNA binding"/>
    <property type="evidence" value="ECO:0007669"/>
    <property type="project" value="UniProtKB-KW"/>
</dbReference>
<dbReference type="GO" id="GO:0006271">
    <property type="term" value="P:DNA strand elongation involved in DNA replication"/>
    <property type="evidence" value="ECO:0007669"/>
    <property type="project" value="TreeGrafter"/>
</dbReference>
<dbReference type="SMART" id="SM00422">
    <property type="entry name" value="HTH_MERR"/>
    <property type="match status" value="1"/>
</dbReference>
<dbReference type="Proteomes" id="UP000243799">
    <property type="component" value="Unassembled WGS sequence"/>
</dbReference>
<dbReference type="GO" id="GO:0008408">
    <property type="term" value="F:3'-5' exonuclease activity"/>
    <property type="evidence" value="ECO:0007669"/>
    <property type="project" value="InterPro"/>
</dbReference>
<keyword evidence="8" id="KW-0238">DNA-binding</keyword>
<keyword evidence="7" id="KW-0239">DNA-directed DNA polymerase</keyword>
<keyword evidence="6" id="KW-0235">DNA replication</keyword>
<evidence type="ECO:0000256" key="1">
    <source>
        <dbReference type="ARBA" id="ARBA00004496"/>
    </source>
</evidence>
<evidence type="ECO:0000256" key="3">
    <source>
        <dbReference type="ARBA" id="ARBA00022490"/>
    </source>
</evidence>
<dbReference type="InterPro" id="IPR046938">
    <property type="entry name" value="DNA_clamp_sf"/>
</dbReference>
<dbReference type="Gene3D" id="3.10.150.10">
    <property type="entry name" value="DNA Polymerase III, subunit A, domain 2"/>
    <property type="match status" value="2"/>
</dbReference>
<dbReference type="AlphaFoldDB" id="A0A1I1A320"/>
<dbReference type="InterPro" id="IPR001001">
    <property type="entry name" value="DNA_polIII_beta"/>
</dbReference>
<evidence type="ECO:0000313" key="10">
    <source>
        <dbReference type="EMBL" id="SFB31892.1"/>
    </source>
</evidence>
<feature type="domain" description="HTH merR-type" evidence="9">
    <location>
        <begin position="7"/>
        <end position="77"/>
    </location>
</feature>